<feature type="non-terminal residue" evidence="2">
    <location>
        <position position="241"/>
    </location>
</feature>
<dbReference type="AlphaFoldDB" id="A0A6J4U8C9"/>
<accession>A0A6J4U8C9</accession>
<feature type="compositionally biased region" description="Basic residues" evidence="1">
    <location>
        <begin position="96"/>
        <end position="105"/>
    </location>
</feature>
<name>A0A6J4U8C9_9BACT</name>
<reference evidence="2" key="1">
    <citation type="submission" date="2020-02" db="EMBL/GenBank/DDBJ databases">
        <authorList>
            <person name="Meier V. D."/>
        </authorList>
    </citation>
    <scope>NUCLEOTIDE SEQUENCE</scope>
    <source>
        <strain evidence="2">AVDCRST_MAG73</strain>
    </source>
</reference>
<feature type="non-terminal residue" evidence="2">
    <location>
        <position position="1"/>
    </location>
</feature>
<protein>
    <submittedName>
        <fullName evidence="2">Uncharacterized protein</fullName>
    </submittedName>
</protein>
<proteinExistence type="predicted"/>
<dbReference type="EMBL" id="CADCWE010000138">
    <property type="protein sequence ID" value="CAA9543662.1"/>
    <property type="molecule type" value="Genomic_DNA"/>
</dbReference>
<organism evidence="2">
    <name type="scientific">uncultured Thermomicrobiales bacterium</name>
    <dbReference type="NCBI Taxonomy" id="1645740"/>
    <lineage>
        <taxon>Bacteria</taxon>
        <taxon>Pseudomonadati</taxon>
        <taxon>Thermomicrobiota</taxon>
        <taxon>Thermomicrobia</taxon>
        <taxon>Thermomicrobiales</taxon>
        <taxon>environmental samples</taxon>
    </lineage>
</organism>
<evidence type="ECO:0000256" key="1">
    <source>
        <dbReference type="SAM" id="MobiDB-lite"/>
    </source>
</evidence>
<gene>
    <name evidence="2" type="ORF">AVDCRST_MAG73-2192</name>
</gene>
<feature type="region of interest" description="Disordered" evidence="1">
    <location>
        <begin position="1"/>
        <end position="241"/>
    </location>
</feature>
<feature type="compositionally biased region" description="Basic residues" evidence="1">
    <location>
        <begin position="114"/>
        <end position="159"/>
    </location>
</feature>
<feature type="compositionally biased region" description="Basic residues" evidence="1">
    <location>
        <begin position="189"/>
        <end position="215"/>
    </location>
</feature>
<sequence>GDRSGRPANRRRDDRPGDAGRTRRRREPDRYPRRADPGRAASQRPADDEGPRRAGRALQPGDDRARPPPRRARRADRLPGGDRPGRARSAADRADHRRCRTRPRRGLSGEGARRTGRRRVPPHHRHRRLPGQGPPRRHRQPGAVRRRPRRHRRPLRRLPRPLIPGRLAGHHPAARRRRSAHPPNPPPPPHRRNPRRHRVGSRRGARSRRCQRRPSRQCGLRPPEAQTGPAARAAEGGRGGV</sequence>
<feature type="compositionally biased region" description="Basic and acidic residues" evidence="1">
    <location>
        <begin position="1"/>
        <end position="37"/>
    </location>
</feature>
<feature type="compositionally biased region" description="Basic residues" evidence="1">
    <location>
        <begin position="168"/>
        <end position="180"/>
    </location>
</feature>
<feature type="compositionally biased region" description="Basic and acidic residues" evidence="1">
    <location>
        <begin position="75"/>
        <end position="95"/>
    </location>
</feature>
<evidence type="ECO:0000313" key="2">
    <source>
        <dbReference type="EMBL" id="CAA9543662.1"/>
    </source>
</evidence>